<feature type="transmembrane region" description="Helical" evidence="1">
    <location>
        <begin position="61"/>
        <end position="78"/>
    </location>
</feature>
<dbReference type="AlphaFoldDB" id="A0AA40P2B1"/>
<sequence>MTPPQASFLSFCLAAPLVNPSSMSVGYPALPLLETRMFIGILLILTWLILLLRYPAKALQVSLAAAAGLGIVAAIVIWQDSREARQLEHLEMRLSYDPQGCPADRPLQVSITNTNQVALQELRWRIAAYAPGDSVNLADNTYTTARYRGPGELQAKGAWKDCVPLPVLRSGYRPQTLEFRAEHLQGSFSD</sequence>
<gene>
    <name evidence="2" type="ORF">ALO43_04302</name>
</gene>
<proteinExistence type="predicted"/>
<dbReference type="Proteomes" id="UP000050523">
    <property type="component" value="Unassembled WGS sequence"/>
</dbReference>
<keyword evidence="1" id="KW-0812">Transmembrane</keyword>
<dbReference type="EMBL" id="LJRO01000384">
    <property type="protein sequence ID" value="KPY94290.1"/>
    <property type="molecule type" value="Genomic_DNA"/>
</dbReference>
<feature type="transmembrane region" description="Helical" evidence="1">
    <location>
        <begin position="36"/>
        <end position="54"/>
    </location>
</feature>
<evidence type="ECO:0000313" key="2">
    <source>
        <dbReference type="EMBL" id="KPY94290.1"/>
    </source>
</evidence>
<evidence type="ECO:0008006" key="4">
    <source>
        <dbReference type="Google" id="ProtNLM"/>
    </source>
</evidence>
<keyword evidence="1" id="KW-0472">Membrane</keyword>
<protein>
    <recommendedName>
        <fullName evidence="4">Permease of the drug/metabolite transporter superfamily</fullName>
    </recommendedName>
</protein>
<evidence type="ECO:0000313" key="3">
    <source>
        <dbReference type="Proteomes" id="UP000050523"/>
    </source>
</evidence>
<accession>A0AA40P2B1</accession>
<evidence type="ECO:0000256" key="1">
    <source>
        <dbReference type="SAM" id="Phobius"/>
    </source>
</evidence>
<comment type="caution">
    <text evidence="2">The sequence shown here is derived from an EMBL/GenBank/DDBJ whole genome shotgun (WGS) entry which is preliminary data.</text>
</comment>
<organism evidence="2 3">
    <name type="scientific">Pseudomonas tremae</name>
    <dbReference type="NCBI Taxonomy" id="200454"/>
    <lineage>
        <taxon>Bacteria</taxon>
        <taxon>Pseudomonadati</taxon>
        <taxon>Pseudomonadota</taxon>
        <taxon>Gammaproteobacteria</taxon>
        <taxon>Pseudomonadales</taxon>
        <taxon>Pseudomonadaceae</taxon>
        <taxon>Pseudomonas</taxon>
    </lineage>
</organism>
<reference evidence="2 3" key="1">
    <citation type="submission" date="2015-09" db="EMBL/GenBank/DDBJ databases">
        <title>Genome announcement of multiple Pseudomonas syringae strains.</title>
        <authorList>
            <person name="Thakur S."/>
            <person name="Wang P.W."/>
            <person name="Gong Y."/>
            <person name="Weir B.S."/>
            <person name="Guttman D.S."/>
        </authorList>
    </citation>
    <scope>NUCLEOTIDE SEQUENCE [LARGE SCALE GENOMIC DNA]</scope>
    <source>
        <strain evidence="2 3">ICMP9151</strain>
    </source>
</reference>
<keyword evidence="1" id="KW-1133">Transmembrane helix</keyword>
<name>A0AA40P2B1_9PSED</name>